<comment type="caution">
    <text evidence="7">The sequence shown here is derived from an EMBL/GenBank/DDBJ whole genome shotgun (WGS) entry which is preliminary data.</text>
</comment>
<dbReference type="InterPro" id="IPR051788">
    <property type="entry name" value="MFS_Transporter"/>
</dbReference>
<gene>
    <name evidence="7" type="ORF">GCM10010269_56110</name>
</gene>
<evidence type="ECO:0000256" key="5">
    <source>
        <dbReference type="SAM" id="Phobius"/>
    </source>
</evidence>
<feature type="transmembrane region" description="Helical" evidence="5">
    <location>
        <begin position="76"/>
        <end position="93"/>
    </location>
</feature>
<feature type="transmembrane region" description="Helical" evidence="5">
    <location>
        <begin position="300"/>
        <end position="321"/>
    </location>
</feature>
<dbReference type="PROSITE" id="PS50850">
    <property type="entry name" value="MFS"/>
    <property type="match status" value="1"/>
</dbReference>
<evidence type="ECO:0000256" key="1">
    <source>
        <dbReference type="ARBA" id="ARBA00004651"/>
    </source>
</evidence>
<keyword evidence="2 5" id="KW-0812">Transmembrane</keyword>
<accession>A0A918L6C5</accession>
<name>A0A918L6C5_9ACTN</name>
<reference evidence="7" key="2">
    <citation type="submission" date="2020-09" db="EMBL/GenBank/DDBJ databases">
        <authorList>
            <person name="Sun Q."/>
            <person name="Ohkuma M."/>
        </authorList>
    </citation>
    <scope>NUCLEOTIDE SEQUENCE</scope>
    <source>
        <strain evidence="7">JCM 4386</strain>
    </source>
</reference>
<evidence type="ECO:0000256" key="3">
    <source>
        <dbReference type="ARBA" id="ARBA00022989"/>
    </source>
</evidence>
<dbReference type="Pfam" id="PF07690">
    <property type="entry name" value="MFS_1"/>
    <property type="match status" value="1"/>
</dbReference>
<dbReference type="Gene3D" id="1.20.1250.20">
    <property type="entry name" value="MFS general substrate transporter like domains"/>
    <property type="match status" value="2"/>
</dbReference>
<feature type="transmembrane region" description="Helical" evidence="5">
    <location>
        <begin position="44"/>
        <end position="64"/>
    </location>
</feature>
<dbReference type="PANTHER" id="PTHR23514">
    <property type="entry name" value="BYPASS OF STOP CODON PROTEIN 6"/>
    <property type="match status" value="1"/>
</dbReference>
<dbReference type="InterPro" id="IPR036259">
    <property type="entry name" value="MFS_trans_sf"/>
</dbReference>
<dbReference type="PANTHER" id="PTHR23514:SF13">
    <property type="entry name" value="INNER MEMBRANE PROTEIN YBJJ"/>
    <property type="match status" value="1"/>
</dbReference>
<keyword evidence="4 5" id="KW-0472">Membrane</keyword>
<feature type="transmembrane region" description="Helical" evidence="5">
    <location>
        <begin position="12"/>
        <end position="32"/>
    </location>
</feature>
<protein>
    <submittedName>
        <fullName evidence="7">MFS transporter</fullName>
    </submittedName>
</protein>
<organism evidence="7 8">
    <name type="scientific">Streptomyces humidus</name>
    <dbReference type="NCBI Taxonomy" id="52259"/>
    <lineage>
        <taxon>Bacteria</taxon>
        <taxon>Bacillati</taxon>
        <taxon>Actinomycetota</taxon>
        <taxon>Actinomycetes</taxon>
        <taxon>Kitasatosporales</taxon>
        <taxon>Streptomycetaceae</taxon>
        <taxon>Streptomyces</taxon>
    </lineage>
</organism>
<dbReference type="EMBL" id="BMTL01000025">
    <property type="protein sequence ID" value="GGS09682.1"/>
    <property type="molecule type" value="Genomic_DNA"/>
</dbReference>
<feature type="transmembrane region" description="Helical" evidence="5">
    <location>
        <begin position="99"/>
        <end position="117"/>
    </location>
</feature>
<feature type="transmembrane region" description="Helical" evidence="5">
    <location>
        <begin position="165"/>
        <end position="184"/>
    </location>
</feature>
<evidence type="ECO:0000256" key="4">
    <source>
        <dbReference type="ARBA" id="ARBA00023136"/>
    </source>
</evidence>
<evidence type="ECO:0000256" key="2">
    <source>
        <dbReference type="ARBA" id="ARBA00022692"/>
    </source>
</evidence>
<dbReference type="Proteomes" id="UP000606194">
    <property type="component" value="Unassembled WGS sequence"/>
</dbReference>
<comment type="subcellular location">
    <subcellularLocation>
        <location evidence="1">Cell membrane</location>
        <topology evidence="1">Multi-pass membrane protein</topology>
    </subcellularLocation>
</comment>
<evidence type="ECO:0000313" key="7">
    <source>
        <dbReference type="EMBL" id="GGS09682.1"/>
    </source>
</evidence>
<proteinExistence type="predicted"/>
<keyword evidence="3 5" id="KW-1133">Transmembrane helix</keyword>
<dbReference type="RefSeq" id="WP_268254534.1">
    <property type="nucleotide sequence ID" value="NZ_BMTL01000025.1"/>
</dbReference>
<dbReference type="InterPro" id="IPR011701">
    <property type="entry name" value="MFS"/>
</dbReference>
<dbReference type="GO" id="GO:0005886">
    <property type="term" value="C:plasma membrane"/>
    <property type="evidence" value="ECO:0007669"/>
    <property type="project" value="UniProtKB-SubCell"/>
</dbReference>
<reference evidence="7" key="1">
    <citation type="journal article" date="2014" name="Int. J. Syst. Evol. Microbiol.">
        <title>Complete genome sequence of Corynebacterium casei LMG S-19264T (=DSM 44701T), isolated from a smear-ripened cheese.</title>
        <authorList>
            <consortium name="US DOE Joint Genome Institute (JGI-PGF)"/>
            <person name="Walter F."/>
            <person name="Albersmeier A."/>
            <person name="Kalinowski J."/>
            <person name="Ruckert C."/>
        </authorList>
    </citation>
    <scope>NUCLEOTIDE SEQUENCE</scope>
    <source>
        <strain evidence="7">JCM 4386</strain>
    </source>
</reference>
<dbReference type="AlphaFoldDB" id="A0A918L6C5"/>
<feature type="transmembrane region" description="Helical" evidence="5">
    <location>
        <begin position="205"/>
        <end position="224"/>
    </location>
</feature>
<feature type="domain" description="Major facilitator superfamily (MFS) profile" evidence="6">
    <location>
        <begin position="210"/>
        <end position="399"/>
    </location>
</feature>
<feature type="transmembrane region" description="Helical" evidence="5">
    <location>
        <begin position="275"/>
        <end position="294"/>
    </location>
</feature>
<feature type="transmembrane region" description="Helical" evidence="5">
    <location>
        <begin position="137"/>
        <end position="159"/>
    </location>
</feature>
<evidence type="ECO:0000313" key="8">
    <source>
        <dbReference type="Proteomes" id="UP000606194"/>
    </source>
</evidence>
<feature type="transmembrane region" description="Helical" evidence="5">
    <location>
        <begin position="333"/>
        <end position="355"/>
    </location>
</feature>
<sequence>MTRRGRPVATALPVYAGYAAQGIGYAAVVTALPAARDRMDFSDTALSAILLGVCVAAVCGSGLADAVAVRRGSRSALCLGFLLQSAALAGMSLAPDRVVYLGSVALYGLGLGTVDAGNNMQGVALQNRAGVPMMGRLYSAFTAGGIIGALLSAALAGVGLSALNLLGGVALLQFTVALTGRIRLVGQQPARSAGAGPPARARVPLPRAAIWAVGSLVLVAYVLDAAVSTWSTVYLSDGLKTSDAVAPVGYAAYLAMVLLTRLVTDPAVVRWGRRGVGVCALVLGTIGCALVVAAPGAAAAVAGFAVAGIATGVLVPIAFAAAGQLLPARSDEVISRVNVFNYAGAVTGAVVPGLLGAGAALRLGFVAPALGLLLVLPLARRLPARASASPTPLLEGEPA</sequence>
<dbReference type="InterPro" id="IPR020846">
    <property type="entry name" value="MFS_dom"/>
</dbReference>
<keyword evidence="8" id="KW-1185">Reference proteome</keyword>
<dbReference type="SUPFAM" id="SSF103473">
    <property type="entry name" value="MFS general substrate transporter"/>
    <property type="match status" value="1"/>
</dbReference>
<feature type="transmembrane region" description="Helical" evidence="5">
    <location>
        <begin position="244"/>
        <end position="263"/>
    </location>
</feature>
<dbReference type="GO" id="GO:0022857">
    <property type="term" value="F:transmembrane transporter activity"/>
    <property type="evidence" value="ECO:0007669"/>
    <property type="project" value="InterPro"/>
</dbReference>
<evidence type="ECO:0000259" key="6">
    <source>
        <dbReference type="PROSITE" id="PS50850"/>
    </source>
</evidence>